<dbReference type="EMBL" id="UYSL01000259">
    <property type="protein sequence ID" value="VDL63293.1"/>
    <property type="molecule type" value="Genomic_DNA"/>
</dbReference>
<keyword evidence="2" id="KW-1185">Reference proteome</keyword>
<sequence>MVRYRSIPKDLLTIVRVREDEAMEDPKLLILHNAISKYLECRRRIWNLPQLNNGNDRTTRATAEYILSVLMQRRLQEGFRVATWPLQGGRLTQSPTHSLYRNSSRAHQSSILGQLNAIKRLQAEYGEQLGRVSDNRPLALIAESWSEPCAVCESKVVQVGKPIVCDRVSLHHHNTRPTGV</sequence>
<evidence type="ECO:0000313" key="1">
    <source>
        <dbReference type="EMBL" id="VDL63293.1"/>
    </source>
</evidence>
<reference evidence="1 2" key="2">
    <citation type="submission" date="2018-11" db="EMBL/GenBank/DDBJ databases">
        <authorList>
            <consortium name="Pathogen Informatics"/>
        </authorList>
    </citation>
    <scope>NUCLEOTIDE SEQUENCE [LARGE SCALE GENOMIC DNA]</scope>
</reference>
<proteinExistence type="predicted"/>
<reference evidence="3" key="1">
    <citation type="submission" date="2017-02" db="UniProtKB">
        <authorList>
            <consortium name="WormBaseParasite"/>
        </authorList>
    </citation>
    <scope>IDENTIFICATION</scope>
</reference>
<dbReference type="WBParaSite" id="NBR_0000055401-mRNA-1">
    <property type="protein sequence ID" value="NBR_0000055401-mRNA-1"/>
    <property type="gene ID" value="NBR_0000055401"/>
</dbReference>
<organism evidence="3">
    <name type="scientific">Nippostrongylus brasiliensis</name>
    <name type="common">Rat hookworm</name>
    <dbReference type="NCBI Taxonomy" id="27835"/>
    <lineage>
        <taxon>Eukaryota</taxon>
        <taxon>Metazoa</taxon>
        <taxon>Ecdysozoa</taxon>
        <taxon>Nematoda</taxon>
        <taxon>Chromadorea</taxon>
        <taxon>Rhabditida</taxon>
        <taxon>Rhabditina</taxon>
        <taxon>Rhabditomorpha</taxon>
        <taxon>Strongyloidea</taxon>
        <taxon>Heligmosomidae</taxon>
        <taxon>Nippostrongylus</taxon>
    </lineage>
</organism>
<name>A0A0N4XDF9_NIPBR</name>
<evidence type="ECO:0000313" key="3">
    <source>
        <dbReference type="WBParaSite" id="NBR_0000055401-mRNA-1"/>
    </source>
</evidence>
<gene>
    <name evidence="1" type="ORF">NBR_LOCUS555</name>
</gene>
<dbReference type="Proteomes" id="UP000271162">
    <property type="component" value="Unassembled WGS sequence"/>
</dbReference>
<evidence type="ECO:0000313" key="2">
    <source>
        <dbReference type="Proteomes" id="UP000271162"/>
    </source>
</evidence>
<dbReference type="AlphaFoldDB" id="A0A0N4XDF9"/>
<protein>
    <submittedName>
        <fullName evidence="3">Protein SZT2 (inferred by orthology to a human protein)</fullName>
    </submittedName>
</protein>
<accession>A0A0N4XDF9</accession>